<dbReference type="Proteomes" id="UP000194903">
    <property type="component" value="Unassembled WGS sequence"/>
</dbReference>
<dbReference type="AlphaFoldDB" id="A0A252F1U5"/>
<comment type="caution">
    <text evidence="1">The sequence shown here is derived from an EMBL/GenBank/DDBJ whole genome shotgun (WGS) entry which is preliminary data.</text>
</comment>
<dbReference type="RefSeq" id="WP_087021389.1">
    <property type="nucleotide sequence ID" value="NZ_CP178353.1"/>
</dbReference>
<name>A0A252F1U5_9FIRM</name>
<sequence length="72" mass="8186">MTTMIATVREVRPNNLLVRDRRTSQEVLVHTSFARRFRPGDVVHVLFSGAMTMSIPPQITAMHIFKVGTCRC</sequence>
<protein>
    <submittedName>
        <fullName evidence="1">Uncharacterized protein</fullName>
    </submittedName>
</protein>
<dbReference type="OrthoDB" id="1860218at2"/>
<proteinExistence type="predicted"/>
<dbReference type="EMBL" id="NHOC01000010">
    <property type="protein sequence ID" value="OUM19702.1"/>
    <property type="molecule type" value="Genomic_DNA"/>
</dbReference>
<reference evidence="1 2" key="1">
    <citation type="submission" date="2017-05" db="EMBL/GenBank/DDBJ databases">
        <title>Butyricicoccus porcorum sp. nov. a butyrate-producing bacterium from the swine intestinal tract.</title>
        <authorList>
            <person name="Trachsel J."/>
            <person name="Humphrey S."/>
            <person name="Allen H.K."/>
        </authorList>
    </citation>
    <scope>NUCLEOTIDE SEQUENCE [LARGE SCALE GENOMIC DNA]</scope>
    <source>
        <strain evidence="1">BB10</strain>
    </source>
</reference>
<organism evidence="1 2">
    <name type="scientific">Butyricicoccus porcorum</name>
    <dbReference type="NCBI Taxonomy" id="1945634"/>
    <lineage>
        <taxon>Bacteria</taxon>
        <taxon>Bacillati</taxon>
        <taxon>Bacillota</taxon>
        <taxon>Clostridia</taxon>
        <taxon>Eubacteriales</taxon>
        <taxon>Butyricicoccaceae</taxon>
        <taxon>Butyricicoccus</taxon>
    </lineage>
</organism>
<gene>
    <name evidence="1" type="ORF">CBW42_11080</name>
</gene>
<keyword evidence="2" id="KW-1185">Reference proteome</keyword>
<evidence type="ECO:0000313" key="1">
    <source>
        <dbReference type="EMBL" id="OUM19702.1"/>
    </source>
</evidence>
<accession>A0A252F1U5</accession>
<evidence type="ECO:0000313" key="2">
    <source>
        <dbReference type="Proteomes" id="UP000194903"/>
    </source>
</evidence>